<comment type="caution">
    <text evidence="2">The sequence shown here is derived from an EMBL/GenBank/DDBJ whole genome shotgun (WGS) entry which is preliminary data.</text>
</comment>
<feature type="compositionally biased region" description="Basic residues" evidence="1">
    <location>
        <begin position="55"/>
        <end position="64"/>
    </location>
</feature>
<proteinExistence type="predicted"/>
<organism evidence="2 3">
    <name type="scientific">Kitasatospora paracochleata</name>
    <dbReference type="NCBI Taxonomy" id="58354"/>
    <lineage>
        <taxon>Bacteria</taxon>
        <taxon>Bacillati</taxon>
        <taxon>Actinomycetota</taxon>
        <taxon>Actinomycetes</taxon>
        <taxon>Kitasatosporales</taxon>
        <taxon>Streptomycetaceae</taxon>
        <taxon>Kitasatospora</taxon>
    </lineage>
</organism>
<protein>
    <submittedName>
        <fullName evidence="2">Uncharacterized protein</fullName>
    </submittedName>
</protein>
<evidence type="ECO:0000313" key="3">
    <source>
        <dbReference type="Proteomes" id="UP001206483"/>
    </source>
</evidence>
<dbReference type="EMBL" id="JAMZDX010000004">
    <property type="protein sequence ID" value="MCP2311062.1"/>
    <property type="molecule type" value="Genomic_DNA"/>
</dbReference>
<dbReference type="Proteomes" id="UP001206483">
    <property type="component" value="Unassembled WGS sequence"/>
</dbReference>
<evidence type="ECO:0000256" key="1">
    <source>
        <dbReference type="SAM" id="MobiDB-lite"/>
    </source>
</evidence>
<feature type="region of interest" description="Disordered" evidence="1">
    <location>
        <begin position="41"/>
        <end position="64"/>
    </location>
</feature>
<evidence type="ECO:0000313" key="2">
    <source>
        <dbReference type="EMBL" id="MCP2311062.1"/>
    </source>
</evidence>
<reference evidence="2 3" key="1">
    <citation type="submission" date="2022-06" db="EMBL/GenBank/DDBJ databases">
        <title>Sequencing the genomes of 1000 actinobacteria strains.</title>
        <authorList>
            <person name="Klenk H.-P."/>
        </authorList>
    </citation>
    <scope>NUCLEOTIDE SEQUENCE [LARGE SCALE GENOMIC DNA]</scope>
    <source>
        <strain evidence="2 3">DSM 41656</strain>
    </source>
</reference>
<gene>
    <name evidence="2" type="ORF">FHR36_004225</name>
</gene>
<name>A0ABT1J0Y5_9ACTN</name>
<accession>A0ABT1J0Y5</accession>
<keyword evidence="3" id="KW-1185">Reference proteome</keyword>
<sequence length="64" mass="7310">MGRERGGKTGSAKGQHVVRTVFKWTPSVITRLLRSETLLGRKLHRGKPVRDARATRSRRRNSRS</sequence>